<proteinExistence type="predicted"/>
<dbReference type="InterPro" id="IPR053139">
    <property type="entry name" value="Surface_bspA-like"/>
</dbReference>
<dbReference type="EMBL" id="CBIT010000297">
    <property type="protein sequence ID" value="CDE35027.1"/>
    <property type="molecule type" value="Genomic_DNA"/>
</dbReference>
<dbReference type="InterPro" id="IPR016187">
    <property type="entry name" value="CTDL_fold"/>
</dbReference>
<comment type="caution">
    <text evidence="3">The sequence shown here is derived from an EMBL/GenBank/DDBJ whole genome shotgun (WGS) entry which is preliminary data.</text>
</comment>
<feature type="domain" description="Sulfatase-modifying factor enzyme-like" evidence="2">
    <location>
        <begin position="533"/>
        <end position="607"/>
    </location>
</feature>
<dbReference type="InterPro" id="IPR042095">
    <property type="entry name" value="SUMF_sf"/>
</dbReference>
<dbReference type="SUPFAM" id="SSF52058">
    <property type="entry name" value="L domain-like"/>
    <property type="match status" value="1"/>
</dbReference>
<dbReference type="Pfam" id="PF13306">
    <property type="entry name" value="LRR_5"/>
    <property type="match status" value="1"/>
</dbReference>
<protein>
    <submittedName>
        <fullName evidence="3">Bacterial group 2 Ig-like protein</fullName>
    </submittedName>
</protein>
<feature type="compositionally biased region" description="Polar residues" evidence="1">
    <location>
        <begin position="430"/>
        <end position="443"/>
    </location>
</feature>
<dbReference type="InterPro" id="IPR032675">
    <property type="entry name" value="LRR_dom_sf"/>
</dbReference>
<sequence length="667" mass="73500">MLLLFGVLITTLTSCSSDNEEGGKSSEIIKTLKANKWISRDASMGEGYNDHIWVDLESTTLYFTSDNAGVIYWIQKDYDSDLGNNRTYDYEPFTYTVDGNKVIVKTETHTKDLTLSGNYLSDNSGVYEASPISSGDYELLNKISPKTGKCGNSLSYIYYPKTHVLSIYGTGKMKDFSTTNQPWHDLYIENVEIQDGCTSIGANAFTNIQHVTSVELPRTLTEIGANSFAGTLITKLTIYDNVIKIGEGAFFGCNYLKTVYLSDNLEEIGADAFHACPVSETAFSLPKTLKHIGDRAFMGWKMGTLTLNDNLETIGNACFTGVKGTINIPNSVKSIGGLAFEGSFNKVVIGTGLTDLAKSAFASTASSGQFYVNLGVPLTMDGCIFSGNVSDDDIQKKWTLYVPRGSKTAYSNNEYWKRFGNIIEDASLTSGNGEATDTDNNGTGESGKDDGELVPKYDYKNLTYMIDGVTYKMVLVDGGNFAPFYIMQTELPPNASFMIGYDYVGVLNQNLDVAVIKSEFRIFLDKLREATGIAFRLPTTSEWMFAARGGKYSKGFNYCGSNSIDDVAWYKGNSSYRIHDIATKKPNELGLYDMSGNYAEVCNDTDDLHHIDGNLCGGNWSEEAKFCKSTYAKPQPTSGKLGNTIYKNKYAFNAKYETIRLVYSVPK</sequence>
<dbReference type="InterPro" id="IPR026906">
    <property type="entry name" value="LRR_5"/>
</dbReference>
<reference evidence="3" key="1">
    <citation type="submission" date="2012-11" db="EMBL/GenBank/DDBJ databases">
        <title>Dependencies among metagenomic species, viruses, plasmids and units of genetic variation.</title>
        <authorList>
            <person name="Nielsen H.B."/>
            <person name="Almeida M."/>
            <person name="Juncker A.S."/>
            <person name="Rasmussen S."/>
            <person name="Li J."/>
            <person name="Sunagawa S."/>
            <person name="Plichta D."/>
            <person name="Gautier L."/>
            <person name="Le Chatelier E."/>
            <person name="Peletier E."/>
            <person name="Bonde I."/>
            <person name="Nielsen T."/>
            <person name="Manichanh C."/>
            <person name="Arumugam M."/>
            <person name="Batto J."/>
            <person name="Santos M.B.Q.D."/>
            <person name="Blom N."/>
            <person name="Borruel N."/>
            <person name="Burgdorf K.S."/>
            <person name="Boumezbeur F."/>
            <person name="Casellas F."/>
            <person name="Dore J."/>
            <person name="Guarner F."/>
            <person name="Hansen T."/>
            <person name="Hildebrand F."/>
            <person name="Kaas R.S."/>
            <person name="Kennedy S."/>
            <person name="Kristiansen K."/>
            <person name="Kultima J.R."/>
            <person name="Leonard P."/>
            <person name="Levenez F."/>
            <person name="Lund O."/>
            <person name="Moumen B."/>
            <person name="Le Paslier D."/>
            <person name="Pons N."/>
            <person name="Pedersen O."/>
            <person name="Prifti E."/>
            <person name="Qin J."/>
            <person name="Raes J."/>
            <person name="Tap J."/>
            <person name="Tims S."/>
            <person name="Ussery D.W."/>
            <person name="Yamada T."/>
            <person name="MetaHit consortium"/>
            <person name="Renault P."/>
            <person name="Sicheritz-Ponten T."/>
            <person name="Bork P."/>
            <person name="Wang J."/>
            <person name="Brunak S."/>
            <person name="Ehrlich S.D."/>
        </authorList>
    </citation>
    <scope>NUCLEOTIDE SEQUENCE [LARGE SCALE GENOMIC DNA]</scope>
</reference>
<dbReference type="AlphaFoldDB" id="R7H9Y1"/>
<accession>R7H9Y1</accession>
<dbReference type="SUPFAM" id="SSF56436">
    <property type="entry name" value="C-type lectin-like"/>
    <property type="match status" value="1"/>
</dbReference>
<evidence type="ECO:0000256" key="1">
    <source>
        <dbReference type="SAM" id="MobiDB-lite"/>
    </source>
</evidence>
<evidence type="ECO:0000313" key="3">
    <source>
        <dbReference type="EMBL" id="CDE35027.1"/>
    </source>
</evidence>
<dbReference type="PANTHER" id="PTHR45661">
    <property type="entry name" value="SURFACE ANTIGEN"/>
    <property type="match status" value="1"/>
</dbReference>
<dbReference type="PANTHER" id="PTHR45661:SF3">
    <property type="entry name" value="IG-LIKE DOMAIN-CONTAINING PROTEIN"/>
    <property type="match status" value="1"/>
</dbReference>
<feature type="region of interest" description="Disordered" evidence="1">
    <location>
        <begin position="430"/>
        <end position="450"/>
    </location>
</feature>
<dbReference type="Proteomes" id="UP000018072">
    <property type="component" value="Unassembled WGS sequence"/>
</dbReference>
<gene>
    <name evidence="3" type="ORF">BN741_00487</name>
</gene>
<dbReference type="InterPro" id="IPR005532">
    <property type="entry name" value="SUMF_dom"/>
</dbReference>
<dbReference type="Pfam" id="PF03781">
    <property type="entry name" value="FGE-sulfatase"/>
    <property type="match status" value="1"/>
</dbReference>
<dbReference type="Gene3D" id="3.90.1580.10">
    <property type="entry name" value="paralog of FGE (formylglycine-generating enzyme)"/>
    <property type="match status" value="1"/>
</dbReference>
<dbReference type="Gene3D" id="3.80.10.10">
    <property type="entry name" value="Ribonuclease Inhibitor"/>
    <property type="match status" value="1"/>
</dbReference>
<organism evidence="3">
    <name type="scientific">Leyella stercorea CAG:629</name>
    <dbReference type="NCBI Taxonomy" id="1263103"/>
    <lineage>
        <taxon>Bacteria</taxon>
        <taxon>Pseudomonadati</taxon>
        <taxon>Bacteroidota</taxon>
        <taxon>Bacteroidia</taxon>
        <taxon>Bacteroidales</taxon>
        <taxon>Prevotellaceae</taxon>
        <taxon>Leyella</taxon>
    </lineage>
</organism>
<evidence type="ECO:0000259" key="2">
    <source>
        <dbReference type="Pfam" id="PF03781"/>
    </source>
</evidence>
<dbReference type="STRING" id="1263103.BN741_00487"/>
<name>R7H9Y1_9BACT</name>